<dbReference type="InterPro" id="IPR036866">
    <property type="entry name" value="RibonucZ/Hydroxyglut_hydro"/>
</dbReference>
<protein>
    <recommendedName>
        <fullName evidence="1">Metallo-beta-lactamase domain-containing protein</fullName>
    </recommendedName>
</protein>
<organism evidence="2">
    <name type="scientific">Vannella robusta</name>
    <dbReference type="NCBI Taxonomy" id="1487602"/>
    <lineage>
        <taxon>Eukaryota</taxon>
        <taxon>Amoebozoa</taxon>
        <taxon>Discosea</taxon>
        <taxon>Flabellinia</taxon>
        <taxon>Vannellidae</taxon>
        <taxon>Vannella</taxon>
    </lineage>
</organism>
<dbReference type="Gene3D" id="3.60.15.10">
    <property type="entry name" value="Ribonuclease Z/Hydroxyacylglutathione hydrolase-like"/>
    <property type="match status" value="1"/>
</dbReference>
<dbReference type="EMBL" id="HBKP01004324">
    <property type="protein sequence ID" value="CAE2205615.1"/>
    <property type="molecule type" value="Transcribed_RNA"/>
</dbReference>
<accession>A0A7S4M7M9</accession>
<dbReference type="Pfam" id="PF12706">
    <property type="entry name" value="Lactamase_B_2"/>
    <property type="match status" value="1"/>
</dbReference>
<dbReference type="InterPro" id="IPR001279">
    <property type="entry name" value="Metallo-B-lactamas"/>
</dbReference>
<sequence length="302" mass="34548">MTARGAKFAEDVSRNPGRDWKKCEINEEWTMLGYSRAADRTFFSVPTLRMGLDAGGCRGRQPDFVFLTHSHIDHSADLWYMAQNENTTIFMPNEVVPFACKNIVASWELNLCMDLGVHHKLPIKGVAAGETHKWGKKDKFLVTVFDCIHKVPTVGYAFSEPRSKLKEEYQGKPGKELGQLRKEGVEISEIYIHKMFVYMGDTAATVFDINPWLFDYPTIITECTFFKDEHERAERDGHTHWDSLMPHILAHPNVKFILIHFSLRYSVEEVNEFFADLANREENPIDISNVTIVVGDGSMGKQ</sequence>
<dbReference type="AlphaFoldDB" id="A0A7S4M7M9"/>
<evidence type="ECO:0000313" key="2">
    <source>
        <dbReference type="EMBL" id="CAE2205615.1"/>
    </source>
</evidence>
<gene>
    <name evidence="2" type="ORF">VSP0166_LOCUS3117</name>
</gene>
<dbReference type="PANTHER" id="PTHR46504">
    <property type="entry name" value="TRNASE Z TRZ1"/>
    <property type="match status" value="1"/>
</dbReference>
<dbReference type="PANTHER" id="PTHR46504:SF2">
    <property type="entry name" value="TRNASE Z TRZ1"/>
    <property type="match status" value="1"/>
</dbReference>
<reference evidence="2" key="1">
    <citation type="submission" date="2021-01" db="EMBL/GenBank/DDBJ databases">
        <authorList>
            <person name="Corre E."/>
            <person name="Pelletier E."/>
            <person name="Niang G."/>
            <person name="Scheremetjew M."/>
            <person name="Finn R."/>
            <person name="Kale V."/>
            <person name="Holt S."/>
            <person name="Cochrane G."/>
            <person name="Meng A."/>
            <person name="Brown T."/>
            <person name="Cohen L."/>
        </authorList>
    </citation>
    <scope>NUCLEOTIDE SEQUENCE</scope>
    <source>
        <strain evidence="2">DIVA3 518/3/11/1/6</strain>
    </source>
</reference>
<proteinExistence type="predicted"/>
<feature type="domain" description="Metallo-beta-lactamase" evidence="1">
    <location>
        <begin position="60"/>
        <end position="261"/>
    </location>
</feature>
<dbReference type="SUPFAM" id="SSF56281">
    <property type="entry name" value="Metallo-hydrolase/oxidoreductase"/>
    <property type="match status" value="1"/>
</dbReference>
<evidence type="ECO:0000259" key="1">
    <source>
        <dbReference type="Pfam" id="PF12706"/>
    </source>
</evidence>
<name>A0A7S4M7M9_9EUKA</name>